<dbReference type="GO" id="GO:0004145">
    <property type="term" value="F:diamine N-acetyltransferase activity"/>
    <property type="evidence" value="ECO:0007669"/>
    <property type="project" value="UniProtKB-EC"/>
</dbReference>
<protein>
    <submittedName>
        <fullName evidence="2 3">Spermidine acetyltransferase</fullName>
        <ecNumber evidence="3">2.3.1.57</ecNumber>
    </submittedName>
</protein>
<sequence length="147" mass="16857">MVTLIDINKDNWEICAELSVSDVQAQFIASNLYSIAEVQFLPSFKLKGISYNNELAGMVMYGIDPDDGNYWIYRFMIDVFFQGKGIGKQAMALVIDDIKANNHQHIPLLIVGYHQDNKLAHYFYQRSGFNFQRVADWGENIAQLQLV</sequence>
<dbReference type="AlphaFoldDB" id="A0A1Z1SX37"/>
<organism evidence="3 5">
    <name type="scientific">Proteus mirabilis</name>
    <dbReference type="NCBI Taxonomy" id="584"/>
    <lineage>
        <taxon>Bacteria</taxon>
        <taxon>Pseudomonadati</taxon>
        <taxon>Pseudomonadota</taxon>
        <taxon>Gammaproteobacteria</taxon>
        <taxon>Enterobacterales</taxon>
        <taxon>Morganellaceae</taxon>
        <taxon>Proteus</taxon>
    </lineage>
</organism>
<keyword evidence="3" id="KW-0808">Transferase</keyword>
<gene>
    <name evidence="3" type="primary">bltD</name>
    <name evidence="2" type="ORF">AM402_15850</name>
    <name evidence="3" type="ORF">NCTC10975_04583</name>
</gene>
<evidence type="ECO:0000313" key="3">
    <source>
        <dbReference type="EMBL" id="SPZ02612.1"/>
    </source>
</evidence>
<evidence type="ECO:0000313" key="5">
    <source>
        <dbReference type="Proteomes" id="UP000251485"/>
    </source>
</evidence>
<dbReference type="EC" id="2.3.1.57" evidence="3"/>
<dbReference type="EMBL" id="CP021694">
    <property type="protein sequence ID" value="ARX35564.1"/>
    <property type="molecule type" value="Genomic_DNA"/>
</dbReference>
<accession>A0A1Z1SX37</accession>
<name>A0A1Z1SX37_PROMI</name>
<dbReference type="Gene3D" id="3.40.630.30">
    <property type="match status" value="1"/>
</dbReference>
<dbReference type="RefSeq" id="WP_004247576.1">
    <property type="nucleotide sequence ID" value="NZ_BGKS01000044.1"/>
</dbReference>
<evidence type="ECO:0000313" key="4">
    <source>
        <dbReference type="Proteomes" id="UP000195540"/>
    </source>
</evidence>
<dbReference type="InterPro" id="IPR000182">
    <property type="entry name" value="GNAT_dom"/>
</dbReference>
<dbReference type="PROSITE" id="PS51186">
    <property type="entry name" value="GNAT"/>
    <property type="match status" value="1"/>
</dbReference>
<feature type="domain" description="N-acetyltransferase" evidence="1">
    <location>
        <begin position="2"/>
        <end position="147"/>
    </location>
</feature>
<dbReference type="SUPFAM" id="SSF55729">
    <property type="entry name" value="Acyl-CoA N-acyltransferases (Nat)"/>
    <property type="match status" value="1"/>
</dbReference>
<evidence type="ECO:0000259" key="1">
    <source>
        <dbReference type="PROSITE" id="PS51186"/>
    </source>
</evidence>
<dbReference type="Proteomes" id="UP000195540">
    <property type="component" value="Chromosome"/>
</dbReference>
<dbReference type="EMBL" id="UAUE01000031">
    <property type="protein sequence ID" value="SPZ02612.1"/>
    <property type="molecule type" value="Genomic_DNA"/>
</dbReference>
<dbReference type="InterPro" id="IPR016181">
    <property type="entry name" value="Acyl_CoA_acyltransferase"/>
</dbReference>
<reference evidence="3 5" key="2">
    <citation type="submission" date="2018-06" db="EMBL/GenBank/DDBJ databases">
        <authorList>
            <consortium name="Pathogen Informatics"/>
            <person name="Doyle S."/>
        </authorList>
    </citation>
    <scope>NUCLEOTIDE SEQUENCE [LARGE SCALE GENOMIC DNA]</scope>
    <source>
        <strain evidence="3 5">NCTC10975</strain>
    </source>
</reference>
<evidence type="ECO:0000313" key="2">
    <source>
        <dbReference type="EMBL" id="ARX35564.1"/>
    </source>
</evidence>
<keyword evidence="3" id="KW-0012">Acyltransferase</keyword>
<dbReference type="Pfam" id="PF00583">
    <property type="entry name" value="Acetyltransf_1"/>
    <property type="match status" value="1"/>
</dbReference>
<dbReference type="CDD" id="cd04301">
    <property type="entry name" value="NAT_SF"/>
    <property type="match status" value="1"/>
</dbReference>
<dbReference type="Proteomes" id="UP000251485">
    <property type="component" value="Unassembled WGS sequence"/>
</dbReference>
<dbReference type="OrthoDB" id="9127144at2"/>
<reference evidence="2 4" key="1">
    <citation type="submission" date="2017-05" db="EMBL/GenBank/DDBJ databases">
        <title>Whole genome sequencing of Proteus mirabilis AR_0155.</title>
        <authorList>
            <person name="Conlan S."/>
            <person name="Thomas P.J."/>
            <person name="Mullikin J."/>
            <person name="Frank K.M."/>
            <person name="Segre J.A."/>
        </authorList>
    </citation>
    <scope>NUCLEOTIDE SEQUENCE [LARGE SCALE GENOMIC DNA]</scope>
    <source>
        <strain evidence="2 4">AR_0155</strain>
    </source>
</reference>
<proteinExistence type="predicted"/>